<comment type="caution">
    <text evidence="4">The sequence shown here is derived from an EMBL/GenBank/DDBJ whole genome shotgun (WGS) entry which is preliminary data.</text>
</comment>
<dbReference type="Pfam" id="PF00588">
    <property type="entry name" value="SpoU_methylase"/>
    <property type="match status" value="1"/>
</dbReference>
<dbReference type="PANTHER" id="PTHR43191:SF2">
    <property type="entry name" value="RRNA METHYLTRANSFERASE 3, MITOCHONDRIAL"/>
    <property type="match status" value="1"/>
</dbReference>
<dbReference type="Proteomes" id="UP000886861">
    <property type="component" value="Unassembled WGS sequence"/>
</dbReference>
<feature type="domain" description="tRNA/rRNA methyltransferase SpoU type" evidence="3">
    <location>
        <begin position="98"/>
        <end position="232"/>
    </location>
</feature>
<dbReference type="CDD" id="cd18095">
    <property type="entry name" value="SpoU-like_rRNA-MTase"/>
    <property type="match status" value="1"/>
</dbReference>
<dbReference type="InterPro" id="IPR029026">
    <property type="entry name" value="tRNA_m1G_MTases_N"/>
</dbReference>
<dbReference type="GO" id="GO:0006396">
    <property type="term" value="P:RNA processing"/>
    <property type="evidence" value="ECO:0007669"/>
    <property type="project" value="InterPro"/>
</dbReference>
<gene>
    <name evidence="4" type="ORF">IAA62_03710</name>
</gene>
<reference evidence="4" key="2">
    <citation type="journal article" date="2021" name="PeerJ">
        <title>Extensive microbial diversity within the chicken gut microbiome revealed by metagenomics and culture.</title>
        <authorList>
            <person name="Gilroy R."/>
            <person name="Ravi A."/>
            <person name="Getino M."/>
            <person name="Pursley I."/>
            <person name="Horton D.L."/>
            <person name="Alikhan N.F."/>
            <person name="Baker D."/>
            <person name="Gharbi K."/>
            <person name="Hall N."/>
            <person name="Watson M."/>
            <person name="Adriaenssens E.M."/>
            <person name="Foster-Nyarko E."/>
            <person name="Jarju S."/>
            <person name="Secka A."/>
            <person name="Antonio M."/>
            <person name="Oren A."/>
            <person name="Chaudhuri R.R."/>
            <person name="La Ragione R."/>
            <person name="Hildebrand F."/>
            <person name="Pallen M.J."/>
        </authorList>
    </citation>
    <scope>NUCLEOTIDE SEQUENCE</scope>
    <source>
        <strain evidence="4">CHK186-9395</strain>
    </source>
</reference>
<keyword evidence="1 4" id="KW-0489">Methyltransferase</keyword>
<dbReference type="GO" id="GO:0003723">
    <property type="term" value="F:RNA binding"/>
    <property type="evidence" value="ECO:0007669"/>
    <property type="project" value="InterPro"/>
</dbReference>
<dbReference type="SUPFAM" id="SSF55315">
    <property type="entry name" value="L30e-like"/>
    <property type="match status" value="1"/>
</dbReference>
<proteinExistence type="predicted"/>
<dbReference type="GO" id="GO:0032259">
    <property type="term" value="P:methylation"/>
    <property type="evidence" value="ECO:0007669"/>
    <property type="project" value="UniProtKB-KW"/>
</dbReference>
<evidence type="ECO:0000259" key="3">
    <source>
        <dbReference type="Pfam" id="PF00588"/>
    </source>
</evidence>
<dbReference type="PANTHER" id="PTHR43191">
    <property type="entry name" value="RRNA METHYLTRANSFERASE 3"/>
    <property type="match status" value="1"/>
</dbReference>
<evidence type="ECO:0000313" key="4">
    <source>
        <dbReference type="EMBL" id="HIV01638.1"/>
    </source>
</evidence>
<dbReference type="InterPro" id="IPR029028">
    <property type="entry name" value="Alpha/beta_knot_MTases"/>
</dbReference>
<reference evidence="4" key="1">
    <citation type="submission" date="2020-10" db="EMBL/GenBank/DDBJ databases">
        <authorList>
            <person name="Gilroy R."/>
        </authorList>
    </citation>
    <scope>NUCLEOTIDE SEQUENCE</scope>
    <source>
        <strain evidence="4">CHK186-9395</strain>
    </source>
</reference>
<keyword evidence="2" id="KW-0808">Transferase</keyword>
<dbReference type="Gene3D" id="3.30.1330.30">
    <property type="match status" value="1"/>
</dbReference>
<dbReference type="AlphaFoldDB" id="A0A9D1NFQ1"/>
<evidence type="ECO:0000256" key="2">
    <source>
        <dbReference type="ARBA" id="ARBA00022679"/>
    </source>
</evidence>
<dbReference type="SUPFAM" id="SSF75217">
    <property type="entry name" value="alpha/beta knot"/>
    <property type="match status" value="1"/>
</dbReference>
<sequence length="238" mass="26194">MITSVQNEKIKHLKRLLKDKSYMFLDNPKLITEAVKAGMSIEYTIFKESYAGKTDYGGEEILVSEEVFKGFSQTVTSQGLIGVVKFKSKELTVPKANFLVLDEIQDPGNVGTLLRSALGANFKDVYLLNCARVSSDKVIRSSMGAIFKLNIYECSKNEFLNICSGLHMCFADMFGENIYKTKLPSLVGVVVGNEGNGVSKELKEACSFSVSIPMANDLESLNASVAGSIIMYQIYSRS</sequence>
<protein>
    <submittedName>
        <fullName evidence="4">RNA methyltransferase</fullName>
    </submittedName>
</protein>
<name>A0A9D1NFQ1_9FIRM</name>
<dbReference type="InterPro" id="IPR051259">
    <property type="entry name" value="rRNA_Methyltransferase"/>
</dbReference>
<evidence type="ECO:0000313" key="5">
    <source>
        <dbReference type="Proteomes" id="UP000886861"/>
    </source>
</evidence>
<organism evidence="4 5">
    <name type="scientific">Candidatus Caccopulliclostridium gallistercoris</name>
    <dbReference type="NCBI Taxonomy" id="2840719"/>
    <lineage>
        <taxon>Bacteria</taxon>
        <taxon>Bacillati</taxon>
        <taxon>Bacillota</taxon>
        <taxon>Clostridia</taxon>
        <taxon>Candidatus Caccopulliclostridium</taxon>
    </lineage>
</organism>
<evidence type="ECO:0000256" key="1">
    <source>
        <dbReference type="ARBA" id="ARBA00022603"/>
    </source>
</evidence>
<dbReference type="InterPro" id="IPR001537">
    <property type="entry name" value="SpoU_MeTrfase"/>
</dbReference>
<dbReference type="InterPro" id="IPR029064">
    <property type="entry name" value="Ribosomal_eL30-like_sf"/>
</dbReference>
<dbReference type="EMBL" id="DVOJ01000014">
    <property type="protein sequence ID" value="HIV01638.1"/>
    <property type="molecule type" value="Genomic_DNA"/>
</dbReference>
<accession>A0A9D1NFQ1</accession>
<dbReference type="GO" id="GO:0008173">
    <property type="term" value="F:RNA methyltransferase activity"/>
    <property type="evidence" value="ECO:0007669"/>
    <property type="project" value="InterPro"/>
</dbReference>
<dbReference type="Gene3D" id="3.40.1280.10">
    <property type="match status" value="1"/>
</dbReference>